<gene>
    <name evidence="1" type="ORF">DFR42_105216</name>
</gene>
<dbReference type="Gene3D" id="1.25.40.80">
    <property type="match status" value="1"/>
</dbReference>
<protein>
    <submittedName>
        <fullName evidence="1">Deoxyribodipyrimidine photolyase-related protein</fullName>
    </submittedName>
</protein>
<keyword evidence="1" id="KW-0456">Lyase</keyword>
<dbReference type="EMBL" id="QJKB01000005">
    <property type="protein sequence ID" value="PXX42558.1"/>
    <property type="molecule type" value="Genomic_DNA"/>
</dbReference>
<reference evidence="1 2" key="1">
    <citation type="submission" date="2018-05" db="EMBL/GenBank/DDBJ databases">
        <title>Genomic Encyclopedia of Type Strains, Phase IV (KMG-IV): sequencing the most valuable type-strain genomes for metagenomic binning, comparative biology and taxonomic classification.</title>
        <authorList>
            <person name="Goeker M."/>
        </authorList>
    </citation>
    <scope>NUCLEOTIDE SEQUENCE [LARGE SCALE GENOMIC DNA]</scope>
    <source>
        <strain evidence="1 2">DSM 19792</strain>
    </source>
</reference>
<dbReference type="InterPro" id="IPR052551">
    <property type="entry name" value="UV-DNA_repair_photolyase"/>
</dbReference>
<dbReference type="OrthoDB" id="5288100at2"/>
<dbReference type="Gene3D" id="3.40.50.620">
    <property type="entry name" value="HUPs"/>
    <property type="match status" value="1"/>
</dbReference>
<evidence type="ECO:0000313" key="1">
    <source>
        <dbReference type="EMBL" id="PXX42558.1"/>
    </source>
</evidence>
<name>A0A318J465_9BURK</name>
<dbReference type="Pfam" id="PF04244">
    <property type="entry name" value="DPRP"/>
    <property type="match status" value="1"/>
</dbReference>
<dbReference type="PANTHER" id="PTHR38657:SF1">
    <property type="entry name" value="SLR1343 PROTEIN"/>
    <property type="match status" value="1"/>
</dbReference>
<sequence>MQSAVPNISTASKTATTAATTLRLILGDQLNPEHSWFSKISDDVVYVMMEIRQETDYVLHHAQKIIAIFAAMRELAEQLRAAGHRLHYLAINDADNTQSLAANLDWLLARYQCSQFEYQEPDEFRLDAQLAAYSDASKINCRMRSSEHFFTRRDEAAILFEGRKKWLMENFYRHMRVKHQVLLEEANKPVGGQWNYDHDNRKAWPGIPWEPADFRPRHDHSALWKTIQQAGINSFGEANAANFSWPLNRAEALDQLDAFIRHALPHFGEFQDAMSSKSWRLFHSLISFALNVKMLHPQEVVSKVDAALWAGHAALPAVEGYIRQILGWREYVRGIYWAQMPGYAEHNFFAHEAELPSWFWTGKTKMRCLSSAITQSLEHAHAHHIQRLMVIGNFALLAGLQPQQVHRWYLGIYIDAFEWVELPNTLGMSQFADGGMLATKPYVSAAAYIDKMSDYCKGCHYDKKQRTGDNACPYNALYWDFFARNEDKLSSNPRIGMVYPQLRKMDKDVLQALRDRAIDIRARLDDL</sequence>
<dbReference type="SUPFAM" id="SSF48173">
    <property type="entry name" value="Cryptochrome/photolyase FAD-binding domain"/>
    <property type="match status" value="1"/>
</dbReference>
<proteinExistence type="predicted"/>
<keyword evidence="2" id="KW-1185">Reference proteome</keyword>
<dbReference type="InterPro" id="IPR036134">
    <property type="entry name" value="Crypto/Photolyase_FAD-like_sf"/>
</dbReference>
<dbReference type="Gene3D" id="1.10.10.1710">
    <property type="entry name" value="Deoxyribodipyrimidine photolyase-related"/>
    <property type="match status" value="1"/>
</dbReference>
<dbReference type="InterPro" id="IPR014729">
    <property type="entry name" value="Rossmann-like_a/b/a_fold"/>
</dbReference>
<accession>A0A318J465</accession>
<dbReference type="GO" id="GO:0016829">
    <property type="term" value="F:lyase activity"/>
    <property type="evidence" value="ECO:0007669"/>
    <property type="project" value="UniProtKB-KW"/>
</dbReference>
<dbReference type="AlphaFoldDB" id="A0A318J465"/>
<evidence type="ECO:0000313" key="2">
    <source>
        <dbReference type="Proteomes" id="UP000247792"/>
    </source>
</evidence>
<dbReference type="Gene3D" id="1.10.579.10">
    <property type="entry name" value="DNA Cyclobutane Dipyrimidine Photolyase, subunit A, domain 3"/>
    <property type="match status" value="1"/>
</dbReference>
<dbReference type="InterPro" id="IPR007357">
    <property type="entry name" value="PhrB-like"/>
</dbReference>
<dbReference type="Proteomes" id="UP000247792">
    <property type="component" value="Unassembled WGS sequence"/>
</dbReference>
<dbReference type="RefSeq" id="WP_110256260.1">
    <property type="nucleotide sequence ID" value="NZ_QJKB01000005.1"/>
</dbReference>
<comment type="caution">
    <text evidence="1">The sequence shown here is derived from an EMBL/GenBank/DDBJ whole genome shotgun (WGS) entry which is preliminary data.</text>
</comment>
<dbReference type="PANTHER" id="PTHR38657">
    <property type="entry name" value="SLR1343 PROTEIN"/>
    <property type="match status" value="1"/>
</dbReference>
<organism evidence="1 2">
    <name type="scientific">Undibacterium pigrum</name>
    <dbReference type="NCBI Taxonomy" id="401470"/>
    <lineage>
        <taxon>Bacteria</taxon>
        <taxon>Pseudomonadati</taxon>
        <taxon>Pseudomonadota</taxon>
        <taxon>Betaproteobacteria</taxon>
        <taxon>Burkholderiales</taxon>
        <taxon>Oxalobacteraceae</taxon>
        <taxon>Undibacterium</taxon>
    </lineage>
</organism>